<organism evidence="1 2">
    <name type="scientific">Geothermobacter hydrogeniphilus</name>
    <dbReference type="NCBI Taxonomy" id="1969733"/>
    <lineage>
        <taxon>Bacteria</taxon>
        <taxon>Pseudomonadati</taxon>
        <taxon>Thermodesulfobacteriota</taxon>
        <taxon>Desulfuromonadia</taxon>
        <taxon>Desulfuromonadales</taxon>
        <taxon>Geothermobacteraceae</taxon>
        <taxon>Geothermobacter</taxon>
    </lineage>
</organism>
<keyword evidence="2" id="KW-1185">Reference proteome</keyword>
<reference evidence="1 2" key="1">
    <citation type="submission" date="2017-03" db="EMBL/GenBank/DDBJ databases">
        <title>Genome sequence of Geothermobacter sp. EPR-M, Deep-Sea Iron Reducer.</title>
        <authorList>
            <person name="Tully B."/>
            <person name="Savalia P."/>
            <person name="Abuyen K."/>
            <person name="Baughan C."/>
            <person name="Romero E."/>
            <person name="Ronkowski C."/>
            <person name="Torres B."/>
            <person name="Tremblay J."/>
            <person name="Trujillo A."/>
            <person name="Tyler M."/>
            <person name="Perez-Rodriguez I."/>
            <person name="Amend J."/>
        </authorList>
    </citation>
    <scope>NUCLEOTIDE SEQUENCE [LARGE SCALE GENOMIC DNA]</scope>
    <source>
        <strain evidence="1 2">EPR-M</strain>
    </source>
</reference>
<protein>
    <submittedName>
        <fullName evidence="1">Uncharacterized protein</fullName>
    </submittedName>
</protein>
<dbReference type="AlphaFoldDB" id="A0A1X0Y882"/>
<proteinExistence type="predicted"/>
<dbReference type="STRING" id="1969733.B5V00_06735"/>
<dbReference type="EMBL" id="NAAD01000006">
    <property type="protein sequence ID" value="ORJ61322.1"/>
    <property type="molecule type" value="Genomic_DNA"/>
</dbReference>
<evidence type="ECO:0000313" key="2">
    <source>
        <dbReference type="Proteomes" id="UP000193136"/>
    </source>
</evidence>
<name>A0A1X0Y882_9BACT</name>
<dbReference type="RefSeq" id="WP_085010001.1">
    <property type="nucleotide sequence ID" value="NZ_NAAD01000006.1"/>
</dbReference>
<comment type="caution">
    <text evidence="1">The sequence shown here is derived from an EMBL/GenBank/DDBJ whole genome shotgun (WGS) entry which is preliminary data.</text>
</comment>
<evidence type="ECO:0000313" key="1">
    <source>
        <dbReference type="EMBL" id="ORJ61322.1"/>
    </source>
</evidence>
<gene>
    <name evidence="1" type="ORF">B5V00_06735</name>
</gene>
<sequence>MCTENTLCREAVCLHDFCGSAWLKGNVSYWADWCPTNRMVWFGGDWRFIPPLKAETCPADEVWLAHVNRHLVAAGETPLTLN</sequence>
<dbReference type="Proteomes" id="UP000193136">
    <property type="component" value="Unassembled WGS sequence"/>
</dbReference>
<accession>A0A1X0Y882</accession>